<organism evidence="1">
    <name type="scientific">Sigmofec virus UA08Rod_6404</name>
    <dbReference type="NCBI Taxonomy" id="2929229"/>
    <lineage>
        <taxon>Viruses</taxon>
        <taxon>Monodnaviria</taxon>
        <taxon>Sangervirae</taxon>
        <taxon>Phixviricota</taxon>
        <taxon>Malgrandaviricetes</taxon>
        <taxon>Petitvirales</taxon>
        <taxon>Microviridae</taxon>
    </lineage>
</organism>
<proteinExistence type="predicted"/>
<sequence length="158" mass="18790">MVGWIFFPILAASKKTQYELLKFNIMNQLLLLKPDAPIVFFRRIYRHSRRFASKEPLAYSQKFKEVIHFCSVLQTYLRISYFHFSSRDVPSDIKAHLAPVVVLMEVFTRGAGFDFVSSYMSSLDLLFLTKNMEKYYNLSFFENRESYCFFLNSLYEFS</sequence>
<accession>A0A976N106</accession>
<evidence type="ECO:0000313" key="1">
    <source>
        <dbReference type="EMBL" id="UPW40866.1"/>
    </source>
</evidence>
<protein>
    <submittedName>
        <fullName evidence="1">Uncharacterized protein</fullName>
    </submittedName>
</protein>
<name>A0A976N106_9VIRU</name>
<reference evidence="1" key="1">
    <citation type="submission" date="2022-02" db="EMBL/GenBank/DDBJ databases">
        <title>Towards deciphering the DNA virus diversity associated with rodent species in the families Cricetidae and Heteromyidae.</title>
        <authorList>
            <person name="Lund M."/>
            <person name="Larsen B.B."/>
            <person name="Gryseels S."/>
            <person name="Kraberger S."/>
            <person name="Rowsey D.M."/>
            <person name="Steger L."/>
            <person name="Yule K.M."/>
            <person name="Upham N.S."/>
            <person name="Worobey M."/>
            <person name="Van Doorslaer K."/>
            <person name="Varsani A."/>
        </authorList>
    </citation>
    <scope>NUCLEOTIDE SEQUENCE</scope>
    <source>
        <strain evidence="1">UA08Rod_6404</strain>
    </source>
</reference>
<dbReference type="EMBL" id="OM869510">
    <property type="protein sequence ID" value="UPW40866.1"/>
    <property type="molecule type" value="Genomic_DNA"/>
</dbReference>